<reference evidence="1 2" key="1">
    <citation type="submission" date="2014-11" db="EMBL/GenBank/DDBJ databases">
        <title>Complete Genome Sequence of Pseudoalteromonas sp. Strain OCN003 Isolated from Kaneohe Bay, Oahu, Hawaii.</title>
        <authorList>
            <person name="Beurmann S."/>
            <person name="Videau P."/>
            <person name="Ushijima B."/>
            <person name="Smith A.M."/>
            <person name="Aeby G.S."/>
            <person name="Callahan S.M."/>
            <person name="Belcaid M."/>
        </authorList>
    </citation>
    <scope>NUCLEOTIDE SEQUENCE [LARGE SCALE GENOMIC DNA]</scope>
    <source>
        <strain evidence="1 2">OCN003</strain>
    </source>
</reference>
<name>A0A0A7ELB3_9GAMM</name>
<evidence type="ECO:0000313" key="1">
    <source>
        <dbReference type="EMBL" id="AIY66861.1"/>
    </source>
</evidence>
<dbReference type="OrthoDB" id="1447256at2"/>
<gene>
    <name evidence="1" type="ORF">OM33_17310</name>
</gene>
<evidence type="ECO:0000313" key="2">
    <source>
        <dbReference type="Proteomes" id="UP000030341"/>
    </source>
</evidence>
<organism evidence="1 2">
    <name type="scientific">Pseudoalteromonas piratica</name>
    <dbReference type="NCBI Taxonomy" id="1348114"/>
    <lineage>
        <taxon>Bacteria</taxon>
        <taxon>Pseudomonadati</taxon>
        <taxon>Pseudomonadota</taxon>
        <taxon>Gammaproteobacteria</taxon>
        <taxon>Alteromonadales</taxon>
        <taxon>Pseudoalteromonadaceae</taxon>
        <taxon>Pseudoalteromonas</taxon>
    </lineage>
</organism>
<dbReference type="EMBL" id="CP009889">
    <property type="protein sequence ID" value="AIY66861.1"/>
    <property type="molecule type" value="Genomic_DNA"/>
</dbReference>
<accession>A0A0A7ELB3</accession>
<proteinExistence type="predicted"/>
<dbReference type="Proteomes" id="UP000030341">
    <property type="component" value="Chromosome 2"/>
</dbReference>
<dbReference type="RefSeq" id="WP_040135435.1">
    <property type="nucleotide sequence ID" value="NZ_CP009889.1"/>
</dbReference>
<keyword evidence="2" id="KW-1185">Reference proteome</keyword>
<dbReference type="AlphaFoldDB" id="A0A0A7ELB3"/>
<dbReference type="KEGG" id="pseo:OM33_17310"/>
<dbReference type="HOGENOM" id="CLU_1833523_0_0_6"/>
<sequence length="140" mass="16087">MSAYEFKFKILPEKNIVVTQSSGALTLPSYLNEFKRISLQPTFKRDINYLHDLRCVDSIEGSLSDHEEFAKFAVSISSSKSTNVVFIINDHAIKIKQFIEGYVLMASRSNRHYWIYPESQLNLALNKVDLTAFPQFESDT</sequence>
<protein>
    <submittedName>
        <fullName evidence="1">Uncharacterized protein</fullName>
    </submittedName>
</protein>